<dbReference type="InterPro" id="IPR002999">
    <property type="entry name" value="Tudor"/>
</dbReference>
<dbReference type="InterPro" id="IPR048333">
    <property type="entry name" value="HA2_WH"/>
</dbReference>
<dbReference type="FunFam" id="3.40.50.300:FF:001113">
    <property type="entry name" value="ATP-dependent RNA helicase TDRD9"/>
    <property type="match status" value="1"/>
</dbReference>
<feature type="domain" description="Helicase C-terminal" evidence="22">
    <location>
        <begin position="304"/>
        <end position="479"/>
    </location>
</feature>
<dbReference type="AlphaFoldDB" id="A0A672IHW2"/>
<comment type="subcellular location">
    <subcellularLocation>
        <location evidence="2">Cytoplasm</location>
    </subcellularLocation>
    <subcellularLocation>
        <location evidence="1">Nucleus</location>
    </subcellularLocation>
</comment>
<dbReference type="FunFam" id="1.20.120.1080:FF:000081">
    <property type="entry name" value="Tudor domain containing 9"/>
    <property type="match status" value="1"/>
</dbReference>
<dbReference type="InterPro" id="IPR027417">
    <property type="entry name" value="P-loop_NTPase"/>
</dbReference>
<dbReference type="Gene3D" id="2.40.50.90">
    <property type="match status" value="1"/>
</dbReference>
<evidence type="ECO:0000313" key="24">
    <source>
        <dbReference type="Proteomes" id="UP000472267"/>
    </source>
</evidence>
<dbReference type="PROSITE" id="PS51192">
    <property type="entry name" value="HELICASE_ATP_BIND_1"/>
    <property type="match status" value="1"/>
</dbReference>
<keyword evidence="14" id="KW-0539">Nucleus</keyword>
<keyword evidence="10" id="KW-0347">Helicase</keyword>
<evidence type="ECO:0000256" key="5">
    <source>
        <dbReference type="ARBA" id="ARBA00022473"/>
    </source>
</evidence>
<name>A0A672IHW2_SALFA</name>
<dbReference type="SMART" id="SM00847">
    <property type="entry name" value="HA2"/>
    <property type="match status" value="1"/>
</dbReference>
<evidence type="ECO:0000256" key="6">
    <source>
        <dbReference type="ARBA" id="ARBA00022490"/>
    </source>
</evidence>
<keyword evidence="12" id="KW-0744">Spermatogenesis</keyword>
<dbReference type="PANTHER" id="PTHR18934">
    <property type="entry name" value="ATP-DEPENDENT RNA HELICASE"/>
    <property type="match status" value="1"/>
</dbReference>
<dbReference type="InterPro" id="IPR011545">
    <property type="entry name" value="DEAD/DEAH_box_helicase_dom"/>
</dbReference>
<protein>
    <recommendedName>
        <fullName evidence="17">ATP-dependent RNA helicase TDRD9</fullName>
        <ecNumber evidence="4">3.6.4.13</ecNumber>
    </recommendedName>
    <alternativeName>
        <fullName evidence="18">Tudor domain-containing protein 9</fullName>
    </alternativeName>
</protein>
<dbReference type="SMART" id="SM00490">
    <property type="entry name" value="HELICc"/>
    <property type="match status" value="1"/>
</dbReference>
<dbReference type="Pfam" id="PF00567">
    <property type="entry name" value="TUDOR"/>
    <property type="match status" value="1"/>
</dbReference>
<sequence>MEKESKTQRQQNLSVGVSPAFHYVYINHGHIDEQNNNAVVWLKKRFLLSSNVVFVGAAPLPPPLHPHLDPPPLGGHTYPTFPITKDREKLISLIEQNSVVIIRGSTGSGKTTQLPQYILDHCNEKKQACNIVVTQPRKIGASSIARWVAAQRKCTLGSLVGYQIGLERVATVHTRLIYMTTGVLLQKVVSSKCLAEYTHIFLDEVHERTEEMDFLLLVLRKLLHSNSHHVKIILMSATINCKEFADYFAMPVHGRMKPAYVFELEGAPFAIEQFYLDDLLKMFPNMVDKTHPDEPFISEEMYNLAINLIQSCRDRSYKSTHRGSVLVFLPGLNEIYYMQEALAKLVHKRLQVYPLHSTVTLEEQNVVFLSPVPGYRKVILSTNIAESSVTVPDVKYVIDFCLARRLMCDPETNYQSLCLTWASKTSCNQRRGRAGRVSKGYCYRLITKHFWQKEVTEYMIPEMLLAPLGSIVLKVKLLDMGDPPSLLSAALSPPKYGDIVKSVLQLKEMGALSVRSDGGGGNSDGQLTFLGRVLAQLPVDLYLGKLIVLGHVFGCLDECLIIAAARSLKCFFAIPLIQQLAGHRSKLSYAQGIPSDAIAIMNAFQSWHSAKKKGLLRHPKDENAWGKENFIQIKRIKEVAELYEELKRRVAQFNMEVQEGSQSSSTTSSHRQKFIIQVVIAGAYYPNYFFQGDIADSLASRDLSGFDPRTTLRNLPPYSFLYYKQLQSLFRLYGQVKAISFESSRAYVEFFRTIQDFAVLPEVSLSLLQLRQRPQLELSVFPTEQIELCTGNKPITGLKYSRVNVDFERQTVSPVGVMSGALTPDKIPSKRFFVVNVTEVLEVGHFWGYQADDASLKKQRHLTAEINGRTLHPVAVSLYPNLLCLAPYSKNMKVVYNRAKILHVRGDMVEVFFLDFGNTVAVSCSSLRELPADLLLYPLQAQEFQVTGMCPSAKSIILGNPWSSRARHRFNSLVKGQLLLVSLYSILFGVMRVELFITTGTQNISVVDLLMEEGHAVKAEESFDSQNNHEMLMSLYKDLEDGSYVPNTASNSAKARTAEAKEIIDSLLARFSKSNSLSRTKVRLHGPFSPYKAAFYSRKYTGSNILLRDTTLMPHIPGLPALIAMLFSPVMELRTDPERTLYTGVLCGLGWGGKTQEAVLPEHDLELTFDVKFDVEDITEINALRMAMNGLVCEGPRGTLRLHADRISTLQSDCQDRLLRLFTKFPPREAVTPVYYPNVEKWNQVWRRHMEPKEPGTRQSRGAPFMLHAVTLLNN</sequence>
<dbReference type="SMART" id="SM00333">
    <property type="entry name" value="TUDOR"/>
    <property type="match status" value="1"/>
</dbReference>
<comment type="similarity">
    <text evidence="3">Belongs to the DEAD box helicase family. DEAH subfamily.</text>
</comment>
<keyword evidence="13" id="KW-0943">RNA-mediated gene silencing</keyword>
<dbReference type="Pfam" id="PF04408">
    <property type="entry name" value="WHD_HA2"/>
    <property type="match status" value="1"/>
</dbReference>
<evidence type="ECO:0000256" key="14">
    <source>
        <dbReference type="ARBA" id="ARBA00023242"/>
    </source>
</evidence>
<evidence type="ECO:0000256" key="18">
    <source>
        <dbReference type="ARBA" id="ARBA00081664"/>
    </source>
</evidence>
<dbReference type="SUPFAM" id="SSF52540">
    <property type="entry name" value="P-loop containing nucleoside triphosphate hydrolases"/>
    <property type="match status" value="1"/>
</dbReference>
<evidence type="ECO:0000256" key="10">
    <source>
        <dbReference type="ARBA" id="ARBA00022806"/>
    </source>
</evidence>
<keyword evidence="7" id="KW-0547">Nucleotide-binding</keyword>
<evidence type="ECO:0000256" key="7">
    <source>
        <dbReference type="ARBA" id="ARBA00022741"/>
    </source>
</evidence>
<reference evidence="23" key="2">
    <citation type="submission" date="2025-08" db="UniProtKB">
        <authorList>
            <consortium name="Ensembl"/>
        </authorList>
    </citation>
    <scope>IDENTIFICATION</scope>
</reference>
<keyword evidence="5" id="KW-0217">Developmental protein</keyword>
<keyword evidence="15" id="KW-0469">Meiosis</keyword>
<evidence type="ECO:0000256" key="19">
    <source>
        <dbReference type="SAM" id="Coils"/>
    </source>
</evidence>
<evidence type="ECO:0000256" key="4">
    <source>
        <dbReference type="ARBA" id="ARBA00012552"/>
    </source>
</evidence>
<evidence type="ECO:0000256" key="2">
    <source>
        <dbReference type="ARBA" id="ARBA00004496"/>
    </source>
</evidence>
<keyword evidence="24" id="KW-1185">Reference proteome</keyword>
<evidence type="ECO:0000313" key="23">
    <source>
        <dbReference type="Ensembl" id="ENSSFAP00005041328.1"/>
    </source>
</evidence>
<dbReference type="GO" id="GO:0016787">
    <property type="term" value="F:hydrolase activity"/>
    <property type="evidence" value="ECO:0007669"/>
    <property type="project" value="UniProtKB-KW"/>
</dbReference>
<reference evidence="23" key="1">
    <citation type="submission" date="2019-06" db="EMBL/GenBank/DDBJ databases">
        <authorList>
            <consortium name="Wellcome Sanger Institute Data Sharing"/>
        </authorList>
    </citation>
    <scope>NUCLEOTIDE SEQUENCE [LARGE SCALE GENOMIC DNA]</scope>
</reference>
<dbReference type="Gene3D" id="3.40.50.300">
    <property type="entry name" value="P-loop containing nucleotide triphosphate hydrolases"/>
    <property type="match status" value="2"/>
</dbReference>
<evidence type="ECO:0000256" key="15">
    <source>
        <dbReference type="ARBA" id="ARBA00023254"/>
    </source>
</evidence>
<proteinExistence type="inferred from homology"/>
<dbReference type="InterPro" id="IPR007502">
    <property type="entry name" value="Helicase-assoc_dom"/>
</dbReference>
<evidence type="ECO:0000256" key="1">
    <source>
        <dbReference type="ARBA" id="ARBA00004123"/>
    </source>
</evidence>
<organism evidence="23 24">
    <name type="scientific">Salarias fasciatus</name>
    <name type="common">Jewelled blenny</name>
    <name type="synonym">Blennius fasciatus</name>
    <dbReference type="NCBI Taxonomy" id="181472"/>
    <lineage>
        <taxon>Eukaryota</taxon>
        <taxon>Metazoa</taxon>
        <taxon>Chordata</taxon>
        <taxon>Craniata</taxon>
        <taxon>Vertebrata</taxon>
        <taxon>Euteleostomi</taxon>
        <taxon>Actinopterygii</taxon>
        <taxon>Neopterygii</taxon>
        <taxon>Teleostei</taxon>
        <taxon>Neoteleostei</taxon>
        <taxon>Acanthomorphata</taxon>
        <taxon>Ovalentaria</taxon>
        <taxon>Blenniimorphae</taxon>
        <taxon>Blenniiformes</taxon>
        <taxon>Blennioidei</taxon>
        <taxon>Blenniidae</taxon>
        <taxon>Salariinae</taxon>
        <taxon>Salarias</taxon>
    </lineage>
</organism>
<dbReference type="GO" id="GO:0005634">
    <property type="term" value="C:nucleus"/>
    <property type="evidence" value="ECO:0007669"/>
    <property type="project" value="UniProtKB-SubCell"/>
</dbReference>
<evidence type="ECO:0000259" key="21">
    <source>
        <dbReference type="PROSITE" id="PS51192"/>
    </source>
</evidence>
<evidence type="ECO:0000256" key="9">
    <source>
        <dbReference type="ARBA" id="ARBA00022801"/>
    </source>
</evidence>
<feature type="coiled-coil region" evidence="19">
    <location>
        <begin position="636"/>
        <end position="663"/>
    </location>
</feature>
<evidence type="ECO:0000256" key="17">
    <source>
        <dbReference type="ARBA" id="ARBA00074173"/>
    </source>
</evidence>
<dbReference type="PROSITE" id="PS50304">
    <property type="entry name" value="TUDOR"/>
    <property type="match status" value="1"/>
</dbReference>
<evidence type="ECO:0000256" key="3">
    <source>
        <dbReference type="ARBA" id="ARBA00008792"/>
    </source>
</evidence>
<evidence type="ECO:0000256" key="8">
    <source>
        <dbReference type="ARBA" id="ARBA00022782"/>
    </source>
</evidence>
<dbReference type="Gene3D" id="1.20.120.1080">
    <property type="match status" value="1"/>
</dbReference>
<dbReference type="InterPro" id="IPR035437">
    <property type="entry name" value="SNase_OB-fold_sf"/>
</dbReference>
<dbReference type="GO" id="GO:0005524">
    <property type="term" value="F:ATP binding"/>
    <property type="evidence" value="ECO:0007669"/>
    <property type="project" value="UniProtKB-KW"/>
</dbReference>
<keyword evidence="9" id="KW-0378">Hydrolase</keyword>
<dbReference type="InterPro" id="IPR001650">
    <property type="entry name" value="Helicase_C-like"/>
</dbReference>
<dbReference type="GO" id="GO:0031047">
    <property type="term" value="P:regulatory ncRNA-mediated gene silencing"/>
    <property type="evidence" value="ECO:0007669"/>
    <property type="project" value="UniProtKB-KW"/>
</dbReference>
<evidence type="ECO:0000256" key="12">
    <source>
        <dbReference type="ARBA" id="ARBA00022871"/>
    </source>
</evidence>
<evidence type="ECO:0000259" key="20">
    <source>
        <dbReference type="PROSITE" id="PS50304"/>
    </source>
</evidence>
<dbReference type="SMART" id="SM00487">
    <property type="entry name" value="DEXDc"/>
    <property type="match status" value="1"/>
</dbReference>
<dbReference type="SUPFAM" id="SSF63748">
    <property type="entry name" value="Tudor/PWWP/MBT"/>
    <property type="match status" value="1"/>
</dbReference>
<feature type="domain" description="Helicase ATP-binding" evidence="21">
    <location>
        <begin position="91"/>
        <end position="257"/>
    </location>
</feature>
<dbReference type="CDD" id="cd18791">
    <property type="entry name" value="SF2_C_RHA"/>
    <property type="match status" value="1"/>
</dbReference>
<keyword evidence="8" id="KW-0221">Differentiation</keyword>
<dbReference type="PANTHER" id="PTHR18934:SF113">
    <property type="entry name" value="ATP-DEPENDENT RNA HELICASE TDRD9"/>
    <property type="match status" value="1"/>
</dbReference>
<dbReference type="Pfam" id="PF00271">
    <property type="entry name" value="Helicase_C"/>
    <property type="match status" value="1"/>
</dbReference>
<evidence type="ECO:0000256" key="13">
    <source>
        <dbReference type="ARBA" id="ARBA00023158"/>
    </source>
</evidence>
<dbReference type="GO" id="GO:0030154">
    <property type="term" value="P:cell differentiation"/>
    <property type="evidence" value="ECO:0007669"/>
    <property type="project" value="UniProtKB-KW"/>
</dbReference>
<dbReference type="GO" id="GO:0051321">
    <property type="term" value="P:meiotic cell cycle"/>
    <property type="evidence" value="ECO:0007669"/>
    <property type="project" value="UniProtKB-KW"/>
</dbReference>
<dbReference type="InterPro" id="IPR014001">
    <property type="entry name" value="Helicase_ATP-bd"/>
</dbReference>
<dbReference type="EC" id="3.6.4.13" evidence="4"/>
<feature type="domain" description="Tudor" evidence="20">
    <location>
        <begin position="877"/>
        <end position="937"/>
    </location>
</feature>
<keyword evidence="6" id="KW-0963">Cytoplasm</keyword>
<gene>
    <name evidence="23" type="primary">tdrd9</name>
</gene>
<dbReference type="GO" id="GO:0003723">
    <property type="term" value="F:RNA binding"/>
    <property type="evidence" value="ECO:0007669"/>
    <property type="project" value="TreeGrafter"/>
</dbReference>
<dbReference type="PROSITE" id="PS51194">
    <property type="entry name" value="HELICASE_CTER"/>
    <property type="match status" value="1"/>
</dbReference>
<dbReference type="FunFam" id="3.40.50.300:FF:000946">
    <property type="entry name" value="putative ATP-dependent RNA helicase TDRD9"/>
    <property type="match status" value="1"/>
</dbReference>
<dbReference type="GO" id="GO:0007283">
    <property type="term" value="P:spermatogenesis"/>
    <property type="evidence" value="ECO:0007669"/>
    <property type="project" value="UniProtKB-KW"/>
</dbReference>
<evidence type="ECO:0000256" key="16">
    <source>
        <dbReference type="ARBA" id="ARBA00047984"/>
    </source>
</evidence>
<dbReference type="Proteomes" id="UP000472267">
    <property type="component" value="Chromosome 19"/>
</dbReference>
<comment type="catalytic activity">
    <reaction evidence="16">
        <text>ATP + H2O = ADP + phosphate + H(+)</text>
        <dbReference type="Rhea" id="RHEA:13065"/>
        <dbReference type="ChEBI" id="CHEBI:15377"/>
        <dbReference type="ChEBI" id="CHEBI:15378"/>
        <dbReference type="ChEBI" id="CHEBI:30616"/>
        <dbReference type="ChEBI" id="CHEBI:43474"/>
        <dbReference type="ChEBI" id="CHEBI:456216"/>
        <dbReference type="EC" id="3.6.4.13"/>
    </reaction>
</comment>
<dbReference type="GO" id="GO:0005737">
    <property type="term" value="C:cytoplasm"/>
    <property type="evidence" value="ECO:0007669"/>
    <property type="project" value="UniProtKB-SubCell"/>
</dbReference>
<dbReference type="GO" id="GO:0003724">
    <property type="term" value="F:RNA helicase activity"/>
    <property type="evidence" value="ECO:0007669"/>
    <property type="project" value="UniProtKB-EC"/>
</dbReference>
<dbReference type="Pfam" id="PF00270">
    <property type="entry name" value="DEAD"/>
    <property type="match status" value="1"/>
</dbReference>
<dbReference type="Ensembl" id="ENSSFAT00005042841.1">
    <property type="protein sequence ID" value="ENSSFAP00005041328.1"/>
    <property type="gene ID" value="ENSSFAG00005020559.1"/>
</dbReference>
<reference evidence="23" key="3">
    <citation type="submission" date="2025-09" db="UniProtKB">
        <authorList>
            <consortium name="Ensembl"/>
        </authorList>
    </citation>
    <scope>IDENTIFICATION</scope>
</reference>
<evidence type="ECO:0000256" key="11">
    <source>
        <dbReference type="ARBA" id="ARBA00022840"/>
    </source>
</evidence>
<keyword evidence="11" id="KW-0067">ATP-binding</keyword>
<evidence type="ECO:0000259" key="22">
    <source>
        <dbReference type="PROSITE" id="PS51194"/>
    </source>
</evidence>
<keyword evidence="19" id="KW-0175">Coiled coil</keyword>
<dbReference type="Gene3D" id="2.30.30.140">
    <property type="match status" value="1"/>
</dbReference>
<accession>A0A672IHW2</accession>